<accession>A0ABR2Q0D8</accession>
<keyword evidence="5" id="KW-0067">ATP-binding</keyword>
<keyword evidence="2" id="KW-0547">Nucleotide-binding</keyword>
<dbReference type="Gene3D" id="3.40.250.10">
    <property type="entry name" value="Rhodanese-like domain"/>
    <property type="match status" value="2"/>
</dbReference>
<dbReference type="NCBIfam" id="NF008557">
    <property type="entry name" value="PRK11493.1"/>
    <property type="match status" value="1"/>
</dbReference>
<dbReference type="InterPro" id="IPR014001">
    <property type="entry name" value="Helicase_ATP-bd"/>
</dbReference>
<feature type="domain" description="Rhodanese" evidence="12">
    <location>
        <begin position="570"/>
        <end position="687"/>
    </location>
</feature>
<dbReference type="PROSITE" id="PS51192">
    <property type="entry name" value="HELICASE_ATP_BIND_1"/>
    <property type="match status" value="1"/>
</dbReference>
<protein>
    <recommendedName>
        <fullName evidence="10">Sulfurtransferase</fullName>
    </recommendedName>
</protein>
<comment type="caution">
    <text evidence="16">The sequence shown here is derived from an EMBL/GenBank/DDBJ whole genome shotgun (WGS) entry which is preliminary data.</text>
</comment>
<dbReference type="Pfam" id="PF00270">
    <property type="entry name" value="DEAD"/>
    <property type="match status" value="1"/>
</dbReference>
<evidence type="ECO:0000256" key="5">
    <source>
        <dbReference type="ARBA" id="ARBA00022840"/>
    </source>
</evidence>
<dbReference type="InterPro" id="IPR001763">
    <property type="entry name" value="Rhodanese-like_dom"/>
</dbReference>
<evidence type="ECO:0000256" key="4">
    <source>
        <dbReference type="ARBA" id="ARBA00022806"/>
    </source>
</evidence>
<feature type="domain" description="Rhodanese" evidence="12">
    <location>
        <begin position="738"/>
        <end position="852"/>
    </location>
</feature>
<dbReference type="InterPro" id="IPR044765">
    <property type="entry name" value="DDX47/Rrp3_DEADc"/>
</dbReference>
<dbReference type="PANTHER" id="PTHR47959">
    <property type="entry name" value="ATP-DEPENDENT RNA HELICASE RHLE-RELATED"/>
    <property type="match status" value="1"/>
</dbReference>
<evidence type="ECO:0000259" key="12">
    <source>
        <dbReference type="PROSITE" id="PS50206"/>
    </source>
</evidence>
<dbReference type="InterPro" id="IPR001307">
    <property type="entry name" value="Thiosulphate_STrfase_CS"/>
</dbReference>
<feature type="region of interest" description="Disordered" evidence="11">
    <location>
        <begin position="741"/>
        <end position="769"/>
    </location>
</feature>
<dbReference type="SUPFAM" id="SSF52821">
    <property type="entry name" value="Rhodanese/Cell cycle control phosphatase"/>
    <property type="match status" value="2"/>
</dbReference>
<dbReference type="Pfam" id="PF00581">
    <property type="entry name" value="Rhodanese"/>
    <property type="match status" value="2"/>
</dbReference>
<evidence type="ECO:0000256" key="3">
    <source>
        <dbReference type="ARBA" id="ARBA00022801"/>
    </source>
</evidence>
<name>A0ABR2Q0D8_9ROSI</name>
<dbReference type="Pfam" id="PF00271">
    <property type="entry name" value="Helicase_C"/>
    <property type="match status" value="1"/>
</dbReference>
<dbReference type="PROSITE" id="PS00380">
    <property type="entry name" value="RHODANESE_1"/>
    <property type="match status" value="1"/>
</dbReference>
<dbReference type="PROSITE" id="PS00039">
    <property type="entry name" value="DEAD_ATP_HELICASE"/>
    <property type="match status" value="1"/>
</dbReference>
<feature type="domain" description="DEAD-box RNA helicase Q" evidence="15">
    <location>
        <begin position="10"/>
        <end position="38"/>
    </location>
</feature>
<feature type="domain" description="Helicase C-terminal" evidence="14">
    <location>
        <begin position="247"/>
        <end position="391"/>
    </location>
</feature>
<dbReference type="InterPro" id="IPR036873">
    <property type="entry name" value="Rhodanese-like_dom_sf"/>
</dbReference>
<evidence type="ECO:0000256" key="7">
    <source>
        <dbReference type="ARBA" id="ARBA00023242"/>
    </source>
</evidence>
<dbReference type="SMART" id="SM00450">
    <property type="entry name" value="RHOD"/>
    <property type="match status" value="2"/>
</dbReference>
<dbReference type="InterPro" id="IPR027417">
    <property type="entry name" value="P-loop_NTPase"/>
</dbReference>
<comment type="similarity">
    <text evidence="8">Belongs to the DEAD box helicase family. DDX47/RRP3 subfamily.</text>
</comment>
<evidence type="ECO:0000256" key="1">
    <source>
        <dbReference type="ARBA" id="ARBA00004123"/>
    </source>
</evidence>
<dbReference type="SUPFAM" id="SSF52540">
    <property type="entry name" value="P-loop containing nucleoside triphosphate hydrolases"/>
    <property type="match status" value="1"/>
</dbReference>
<keyword evidence="7" id="KW-0539">Nucleus</keyword>
<evidence type="ECO:0000256" key="10">
    <source>
        <dbReference type="RuleBase" id="RU000507"/>
    </source>
</evidence>
<evidence type="ECO:0000256" key="6">
    <source>
        <dbReference type="ARBA" id="ARBA00022884"/>
    </source>
</evidence>
<dbReference type="InterPro" id="IPR011545">
    <property type="entry name" value="DEAD/DEAH_box_helicase_dom"/>
</dbReference>
<evidence type="ECO:0000256" key="9">
    <source>
        <dbReference type="PROSITE-ProRule" id="PRU00552"/>
    </source>
</evidence>
<dbReference type="SMART" id="SM00490">
    <property type="entry name" value="HELICc"/>
    <property type="match status" value="1"/>
</dbReference>
<dbReference type="Gene3D" id="3.40.50.300">
    <property type="entry name" value="P-loop containing nucleotide triphosphate hydrolases"/>
    <property type="match status" value="2"/>
</dbReference>
<dbReference type="InterPro" id="IPR050079">
    <property type="entry name" value="DEAD_box_RNA_helicase"/>
</dbReference>
<dbReference type="CDD" id="cd01448">
    <property type="entry name" value="TST_Repeat_1"/>
    <property type="match status" value="1"/>
</dbReference>
<dbReference type="CDD" id="cd01449">
    <property type="entry name" value="TST_Repeat_2"/>
    <property type="match status" value="1"/>
</dbReference>
<keyword evidence="17" id="KW-1185">Reference proteome</keyword>
<feature type="short sequence motif" description="Q motif" evidence="9">
    <location>
        <begin position="10"/>
        <end position="38"/>
    </location>
</feature>
<evidence type="ECO:0000259" key="14">
    <source>
        <dbReference type="PROSITE" id="PS51194"/>
    </source>
</evidence>
<dbReference type="PROSITE" id="PS51195">
    <property type="entry name" value="Q_MOTIF"/>
    <property type="match status" value="1"/>
</dbReference>
<evidence type="ECO:0000313" key="17">
    <source>
        <dbReference type="Proteomes" id="UP001396334"/>
    </source>
</evidence>
<keyword evidence="10" id="KW-0808">Transferase</keyword>
<keyword evidence="3" id="KW-0378">Hydrolase</keyword>
<organism evidence="16 17">
    <name type="scientific">Hibiscus sabdariffa</name>
    <name type="common">roselle</name>
    <dbReference type="NCBI Taxonomy" id="183260"/>
    <lineage>
        <taxon>Eukaryota</taxon>
        <taxon>Viridiplantae</taxon>
        <taxon>Streptophyta</taxon>
        <taxon>Embryophyta</taxon>
        <taxon>Tracheophyta</taxon>
        <taxon>Spermatophyta</taxon>
        <taxon>Magnoliopsida</taxon>
        <taxon>eudicotyledons</taxon>
        <taxon>Gunneridae</taxon>
        <taxon>Pentapetalae</taxon>
        <taxon>rosids</taxon>
        <taxon>malvids</taxon>
        <taxon>Malvales</taxon>
        <taxon>Malvaceae</taxon>
        <taxon>Malvoideae</taxon>
        <taxon>Hibiscus</taxon>
    </lineage>
</organism>
<dbReference type="InterPro" id="IPR014014">
    <property type="entry name" value="RNA_helicase_DEAD_Q_motif"/>
</dbReference>
<proteinExistence type="inferred from homology"/>
<sequence>MAEEEKGEIKSFKDLGLCDELVEACDSLGWKAPTKIQVEAIPHALEGKDLIGLAQTGSGKTGAFALPILNALLDCHSKQEHKSAPVFFALVLSPTRELAIQISDQFKALGSGISLRCAVLVGGVDLMEQQIALGKRPHIIVGTPGRLVDHLTNTKGFSLRTLKYLVLDEADRLLNEDFEKALDDILNAIPRDRHTYLFSATMTKKVNKLQRACLRNPVKIEAASKYSTVDTLKQQYRFVPAKHKDCYLVYILTEMAGCTSMVFTRTCDATRLLSFILRNLNIRAIPISGQMTQQKRLGALNKFKSGECNVLVCTDVASRGLDIPSVDMVINYDIPASSKDYIHRVGRTARAGRSGVAISLVNQYELEWYLQIEKLIGKKLPEYPAQEEVVLQMLESVTEAKRLSQMKLKEIGGTKRRKGGNEEEEEDIERYLGVKGKSSKKKRNCGSSFLCKWVGSGEALILTKNLKSSSKSIVENDASVWLAGWLTLFGHRLIRFSPSLPREPLIFSYLFNKRQFRVQAESYHTTYKTSGRPPLLMASAAIDARTNFSTQSLSTNDPVVSVDWLHANLREPDLKVLDASWYMPDEQRNPIQEYQVAHIPGALFFDVDGIADRTTKLPHMLPSEDAFAAAASALGIQNKDGLVVYDGKGIFSAARVWWMFRVFGHDRIWVLDGGLPRWRASGYDVESSASSDAILKASAASEAIEKVYQGQTAGPLTFQTKLQPHLVWTLDQVRRNIEEKTHQHIDARSKPRFDGAAPEPRKGIRSGHVPGSKCIPFPEMLDASQTLLPADELKNRFSEEGISLEHPVVTSCGTGVTACILALGLHRLGKTDVAVYDGSWTEWGAHSDTPVDTSS</sequence>
<dbReference type="Proteomes" id="UP001396334">
    <property type="component" value="Unassembled WGS sequence"/>
</dbReference>
<comment type="subcellular location">
    <subcellularLocation>
        <location evidence="1">Nucleus</location>
    </subcellularLocation>
</comment>
<keyword evidence="4" id="KW-0347">Helicase</keyword>
<reference evidence="16 17" key="1">
    <citation type="journal article" date="2024" name="G3 (Bethesda)">
        <title>Genome assembly of Hibiscus sabdariffa L. provides insights into metabolisms of medicinal natural products.</title>
        <authorList>
            <person name="Kim T."/>
        </authorList>
    </citation>
    <scope>NUCLEOTIDE SEQUENCE [LARGE SCALE GENOMIC DNA]</scope>
    <source>
        <strain evidence="16">TK-2024</strain>
        <tissue evidence="16">Old leaves</tissue>
    </source>
</reference>
<evidence type="ECO:0000259" key="15">
    <source>
        <dbReference type="PROSITE" id="PS51195"/>
    </source>
</evidence>
<dbReference type="CDD" id="cd17954">
    <property type="entry name" value="DEADc_DDX47"/>
    <property type="match status" value="1"/>
</dbReference>
<dbReference type="PROSITE" id="PS50206">
    <property type="entry name" value="RHODANESE_3"/>
    <property type="match status" value="2"/>
</dbReference>
<evidence type="ECO:0000256" key="8">
    <source>
        <dbReference type="ARBA" id="ARBA00024350"/>
    </source>
</evidence>
<feature type="domain" description="Helicase ATP-binding" evidence="13">
    <location>
        <begin position="41"/>
        <end position="220"/>
    </location>
</feature>
<dbReference type="SMART" id="SM00487">
    <property type="entry name" value="DEXDc"/>
    <property type="match status" value="1"/>
</dbReference>
<dbReference type="PANTHER" id="PTHR47959:SF24">
    <property type="entry name" value="ATP-DEPENDENT RNA HELICASE"/>
    <property type="match status" value="1"/>
</dbReference>
<dbReference type="PROSITE" id="PS51194">
    <property type="entry name" value="HELICASE_CTER"/>
    <property type="match status" value="1"/>
</dbReference>
<feature type="compositionally biased region" description="Basic and acidic residues" evidence="11">
    <location>
        <begin position="741"/>
        <end position="753"/>
    </location>
</feature>
<evidence type="ECO:0000256" key="2">
    <source>
        <dbReference type="ARBA" id="ARBA00022741"/>
    </source>
</evidence>
<dbReference type="InterPro" id="IPR000629">
    <property type="entry name" value="RNA-helicase_DEAD-box_CS"/>
</dbReference>
<dbReference type="InterPro" id="IPR001650">
    <property type="entry name" value="Helicase_C-like"/>
</dbReference>
<dbReference type="PROSITE" id="PS00683">
    <property type="entry name" value="RHODANESE_2"/>
    <property type="match status" value="1"/>
</dbReference>
<gene>
    <name evidence="16" type="ORF">V6N11_045271</name>
</gene>
<dbReference type="EMBL" id="JBBPBN010000047">
    <property type="protein sequence ID" value="KAK8994161.1"/>
    <property type="molecule type" value="Genomic_DNA"/>
</dbReference>
<evidence type="ECO:0000259" key="13">
    <source>
        <dbReference type="PROSITE" id="PS51192"/>
    </source>
</evidence>
<evidence type="ECO:0000256" key="11">
    <source>
        <dbReference type="SAM" id="MobiDB-lite"/>
    </source>
</evidence>
<evidence type="ECO:0000313" key="16">
    <source>
        <dbReference type="EMBL" id="KAK8994161.1"/>
    </source>
</evidence>
<keyword evidence="6" id="KW-0694">RNA-binding</keyword>
<dbReference type="CDD" id="cd18787">
    <property type="entry name" value="SF2_C_DEAD"/>
    <property type="match status" value="1"/>
</dbReference>